<gene>
    <name evidence="3" type="ORF">H3H39_26240</name>
</gene>
<dbReference type="RefSeq" id="WP_182157355.1">
    <property type="nucleotide sequence ID" value="NZ_JACEZU010000019.1"/>
</dbReference>
<evidence type="ECO:0000313" key="3">
    <source>
        <dbReference type="EMBL" id="MBA5690542.1"/>
    </source>
</evidence>
<feature type="transmembrane region" description="Helical" evidence="1">
    <location>
        <begin position="94"/>
        <end position="115"/>
    </location>
</feature>
<keyword evidence="1" id="KW-0812">Transmembrane</keyword>
<name>A0A7W2INI2_9BURK</name>
<protein>
    <submittedName>
        <fullName evidence="3">Conjugal transfer protein TrbA</fullName>
    </submittedName>
</protein>
<organism evidence="3 4">
    <name type="scientific">Rugamonas apoptosis</name>
    <dbReference type="NCBI Taxonomy" id="2758570"/>
    <lineage>
        <taxon>Bacteria</taxon>
        <taxon>Pseudomonadati</taxon>
        <taxon>Pseudomonadota</taxon>
        <taxon>Betaproteobacteria</taxon>
        <taxon>Burkholderiales</taxon>
        <taxon>Oxalobacteraceae</taxon>
        <taxon>Telluria group</taxon>
        <taxon>Rugamonas</taxon>
    </lineage>
</organism>
<dbReference type="AlphaFoldDB" id="A0A7W2INI2"/>
<dbReference type="EMBL" id="JACEZU010000019">
    <property type="protein sequence ID" value="MBA5690542.1"/>
    <property type="molecule type" value="Genomic_DNA"/>
</dbReference>
<keyword evidence="1" id="KW-0472">Membrane</keyword>
<feature type="transmembrane region" description="Helical" evidence="1">
    <location>
        <begin position="20"/>
        <end position="46"/>
    </location>
</feature>
<dbReference type="Proteomes" id="UP000573499">
    <property type="component" value="Unassembled WGS sequence"/>
</dbReference>
<dbReference type="Pfam" id="PF23127">
    <property type="entry name" value="DotM_C"/>
    <property type="match status" value="1"/>
</dbReference>
<reference evidence="3 4" key="1">
    <citation type="submission" date="2020-07" db="EMBL/GenBank/DDBJ databases">
        <title>Novel species isolated from subtropical streams in China.</title>
        <authorList>
            <person name="Lu H."/>
        </authorList>
    </citation>
    <scope>NUCLEOTIDE SEQUENCE [LARGE SCALE GENOMIC DNA]</scope>
    <source>
        <strain evidence="3 4">LX47W</strain>
    </source>
</reference>
<keyword evidence="4" id="KW-1185">Reference proteome</keyword>
<comment type="caution">
    <text evidence="3">The sequence shown here is derived from an EMBL/GenBank/DDBJ whole genome shotgun (WGS) entry which is preliminary data.</text>
</comment>
<dbReference type="InterPro" id="IPR056464">
    <property type="entry name" value="DotM_C"/>
</dbReference>
<sequence length="373" mass="41750">MTMASQSATNAASETTTLYLVLGGAALVGVVVAWHMYHGLIAYWLLHATWLELDYLRQLPLLNDHVAPLQRCLIAAAYRPEQLAAGALLDLLNAGGWCFVPLPAAIGLYGLVCAWRHPANRTRRAITAATLPHIMARHAPAVTPVLYYGDLLNVDPAEHRRSLNPEEWAQQRNLIVNGQLRRDLCADELVKDLGGRLASLEQLSLTEQAMFAIFGARLLSDGKDIAHAQAMLDALNRSCHHINWQGRRGYPDLTICNAAFAKYVQHPAARIWLEKHHYARTLLHAMHKDSLKYGRLSSAHFRWLKGMDRPLWYALNTTGRKTPFVESAAVYTQTLWETFAAEHGYQLTEPCVDDAIDGIESYLIKVGIVHRQQ</sequence>
<accession>A0A7W2INI2</accession>
<evidence type="ECO:0000313" key="4">
    <source>
        <dbReference type="Proteomes" id="UP000573499"/>
    </source>
</evidence>
<evidence type="ECO:0000259" key="2">
    <source>
        <dbReference type="Pfam" id="PF23127"/>
    </source>
</evidence>
<proteinExistence type="predicted"/>
<feature type="domain" description="DotM C-terminal cytoplasmic" evidence="2">
    <location>
        <begin position="186"/>
        <end position="360"/>
    </location>
</feature>
<evidence type="ECO:0000256" key="1">
    <source>
        <dbReference type="SAM" id="Phobius"/>
    </source>
</evidence>
<keyword evidence="1" id="KW-1133">Transmembrane helix</keyword>